<accession>D7E9T8</accession>
<dbReference type="KEGG" id="mev:Metev_1508"/>
<evidence type="ECO:0000313" key="1">
    <source>
        <dbReference type="EMBL" id="ADI74360.1"/>
    </source>
</evidence>
<keyword evidence="2" id="KW-1185">Reference proteome</keyword>
<name>D7E9T8_METEZ</name>
<dbReference type="STRING" id="644295.Metev_1508"/>
<organism evidence="1 2">
    <name type="scientific">Methanohalobium evestigatum (strain ATCC BAA-1072 / DSM 3721 / NBRC 107634 / OCM 161 / Z-7303)</name>
    <dbReference type="NCBI Taxonomy" id="644295"/>
    <lineage>
        <taxon>Archaea</taxon>
        <taxon>Methanobacteriati</taxon>
        <taxon>Methanobacteriota</taxon>
        <taxon>Stenosarchaea group</taxon>
        <taxon>Methanomicrobia</taxon>
        <taxon>Methanosarcinales</taxon>
        <taxon>Methanosarcinaceae</taxon>
        <taxon>Methanohalobium</taxon>
    </lineage>
</organism>
<dbReference type="EMBL" id="CP002069">
    <property type="protein sequence ID" value="ADI74360.1"/>
    <property type="molecule type" value="Genomic_DNA"/>
</dbReference>
<evidence type="ECO:0000313" key="2">
    <source>
        <dbReference type="Proteomes" id="UP000000391"/>
    </source>
</evidence>
<protein>
    <submittedName>
        <fullName evidence="1">Uncharacterized protein</fullName>
    </submittedName>
</protein>
<proteinExistence type="predicted"/>
<dbReference type="Proteomes" id="UP000000391">
    <property type="component" value="Chromosome"/>
</dbReference>
<dbReference type="AlphaFoldDB" id="D7E9T8"/>
<gene>
    <name evidence="1" type="ordered locus">Metev_1508</name>
</gene>
<dbReference type="HOGENOM" id="CLU_2911506_0_0_2"/>
<sequence length="61" mass="7443">MYKINGYEAEKVESVTFSSLNLRENYIEEILRLNIDMLCDDEELRFFQNNVSMKRRLFILF</sequence>
<reference evidence="1 2" key="1">
    <citation type="submission" date="2010-06" db="EMBL/GenBank/DDBJ databases">
        <title>Complete sequence chromosome of Methanohalobium evestigatum Z-7303.</title>
        <authorList>
            <consortium name="US DOE Joint Genome Institute"/>
            <person name="Lucas S."/>
            <person name="Copeland A."/>
            <person name="Lapidus A."/>
            <person name="Cheng J.-F."/>
            <person name="Bruce D."/>
            <person name="Goodwin L."/>
            <person name="Pitluck S."/>
            <person name="Saunders E."/>
            <person name="Detter J.C."/>
            <person name="Han C."/>
            <person name="Tapia R."/>
            <person name="Land M."/>
            <person name="Hauser L."/>
            <person name="Kyrpides N."/>
            <person name="Mikhailova N."/>
            <person name="Sieprawska-Lupa M."/>
            <person name="Whitman W.B."/>
            <person name="Anderson I."/>
            <person name="Woyke T."/>
        </authorList>
    </citation>
    <scope>NUCLEOTIDE SEQUENCE [LARGE SCALE GENOMIC DNA]</scope>
    <source>
        <strain evidence="2">ATCC BAA-1072 / DSM 3721 / NBRC 107634 / OCM 161 / Z-7303</strain>
    </source>
</reference>